<evidence type="ECO:0000259" key="8">
    <source>
        <dbReference type="PROSITE" id="PS50928"/>
    </source>
</evidence>
<keyword evidence="5 7" id="KW-1133">Transmembrane helix</keyword>
<dbReference type="OrthoDB" id="9807402at2"/>
<dbReference type="EMBL" id="NTHN01000025">
    <property type="protein sequence ID" value="PBD20714.1"/>
    <property type="molecule type" value="Genomic_DNA"/>
</dbReference>
<comment type="subcellular location">
    <subcellularLocation>
        <location evidence="1 7">Cell membrane</location>
        <topology evidence="1 7">Multi-pass membrane protein</topology>
    </subcellularLocation>
</comment>
<sequence length="341" mass="37987">MTYDTRRRWAALAGQGGSILVTLFGLLILTFVIGRIMPTDPVRAIVGEDATREVYETVYRQLGLDRPMWEQFFVYLRDVASFDFGTSIRTGQPVLQDIVHVLPATIELATFAILFGAGVGIPLGVLAAVKKDRWQDQLIRIFSLMGHSMPIFWTGMIGLLIFYAALGWVGGSGRMSQFYIGLVPERTNFLLIDSALAGEWEVFRSALNHIVLPASLLGYSSSAYITRMTRSFMLDQLGQEYVTTARVKGLSRRQTVWRHAFGNIRVQLVTIVALAYGALLEGAVLIETVFAWPGFGQYLTSNLLIGDMNAVMTCVLIVGVIFIALNILSDLLYRIFDPRTR</sequence>
<evidence type="ECO:0000256" key="7">
    <source>
        <dbReference type="RuleBase" id="RU363032"/>
    </source>
</evidence>
<feature type="domain" description="ABC transmembrane type-1" evidence="8">
    <location>
        <begin position="102"/>
        <end position="329"/>
    </location>
</feature>
<name>A0A2A3K1R8_9RHOB</name>
<keyword evidence="2 7" id="KW-0813">Transport</keyword>
<comment type="caution">
    <text evidence="9">The sequence shown here is derived from an EMBL/GenBank/DDBJ whole genome shotgun (WGS) entry which is preliminary data.</text>
</comment>
<dbReference type="Gene3D" id="1.10.3720.10">
    <property type="entry name" value="MetI-like"/>
    <property type="match status" value="1"/>
</dbReference>
<dbReference type="Pfam" id="PF19300">
    <property type="entry name" value="BPD_transp_1_N"/>
    <property type="match status" value="1"/>
</dbReference>
<gene>
    <name evidence="9" type="ORF">CLG85_02520</name>
</gene>
<feature type="transmembrane region" description="Helical" evidence="7">
    <location>
        <begin position="268"/>
        <end position="290"/>
    </location>
</feature>
<dbReference type="GO" id="GO:0071916">
    <property type="term" value="F:dipeptide transmembrane transporter activity"/>
    <property type="evidence" value="ECO:0007669"/>
    <property type="project" value="TreeGrafter"/>
</dbReference>
<keyword evidence="3" id="KW-1003">Cell membrane</keyword>
<dbReference type="SUPFAM" id="SSF161098">
    <property type="entry name" value="MetI-like"/>
    <property type="match status" value="1"/>
</dbReference>
<keyword evidence="6 7" id="KW-0472">Membrane</keyword>
<keyword evidence="4 7" id="KW-0812">Transmembrane</keyword>
<accession>A0A2A3K1R8</accession>
<evidence type="ECO:0000256" key="2">
    <source>
        <dbReference type="ARBA" id="ARBA00022448"/>
    </source>
</evidence>
<evidence type="ECO:0000256" key="5">
    <source>
        <dbReference type="ARBA" id="ARBA00022989"/>
    </source>
</evidence>
<feature type="transmembrane region" description="Helical" evidence="7">
    <location>
        <begin position="310"/>
        <end position="333"/>
    </location>
</feature>
<dbReference type="PANTHER" id="PTHR43163">
    <property type="entry name" value="DIPEPTIDE TRANSPORT SYSTEM PERMEASE PROTEIN DPPB-RELATED"/>
    <property type="match status" value="1"/>
</dbReference>
<dbReference type="PANTHER" id="PTHR43163:SF8">
    <property type="entry name" value="D,D-DIPEPTIDE TRANSPORT SYSTEM PERMEASE PROTEIN DDPB-RELATED"/>
    <property type="match status" value="1"/>
</dbReference>
<dbReference type="PROSITE" id="PS50928">
    <property type="entry name" value="ABC_TM1"/>
    <property type="match status" value="1"/>
</dbReference>
<evidence type="ECO:0000313" key="9">
    <source>
        <dbReference type="EMBL" id="PBD20714.1"/>
    </source>
</evidence>
<dbReference type="InterPro" id="IPR000515">
    <property type="entry name" value="MetI-like"/>
</dbReference>
<feature type="transmembrane region" description="Helical" evidence="7">
    <location>
        <begin position="12"/>
        <end position="33"/>
    </location>
</feature>
<evidence type="ECO:0000256" key="1">
    <source>
        <dbReference type="ARBA" id="ARBA00004651"/>
    </source>
</evidence>
<dbReference type="InterPro" id="IPR035906">
    <property type="entry name" value="MetI-like_sf"/>
</dbReference>
<feature type="transmembrane region" description="Helical" evidence="7">
    <location>
        <begin position="206"/>
        <end position="225"/>
    </location>
</feature>
<feature type="transmembrane region" description="Helical" evidence="7">
    <location>
        <begin position="108"/>
        <end position="129"/>
    </location>
</feature>
<dbReference type="CDD" id="cd06261">
    <property type="entry name" value="TM_PBP2"/>
    <property type="match status" value="1"/>
</dbReference>
<evidence type="ECO:0000256" key="6">
    <source>
        <dbReference type="ARBA" id="ARBA00023136"/>
    </source>
</evidence>
<reference evidence="9" key="1">
    <citation type="submission" date="2017-09" db="EMBL/GenBank/DDBJ databases">
        <title>Yangia sp. SAOS 153D whole genome sequencing.</title>
        <authorList>
            <person name="Verma A."/>
            <person name="Krishnamurthi S."/>
        </authorList>
    </citation>
    <scope>NUCLEOTIDE SEQUENCE [LARGE SCALE GENOMIC DNA]</scope>
    <source>
        <strain evidence="9">SAOS 153D</strain>
    </source>
</reference>
<evidence type="ECO:0000256" key="4">
    <source>
        <dbReference type="ARBA" id="ARBA00022692"/>
    </source>
</evidence>
<feature type="transmembrane region" description="Helical" evidence="7">
    <location>
        <begin position="150"/>
        <end position="169"/>
    </location>
</feature>
<dbReference type="GO" id="GO:0005886">
    <property type="term" value="C:plasma membrane"/>
    <property type="evidence" value="ECO:0007669"/>
    <property type="project" value="UniProtKB-SubCell"/>
</dbReference>
<proteinExistence type="inferred from homology"/>
<dbReference type="AlphaFoldDB" id="A0A2A3K1R8"/>
<organism evidence="9">
    <name type="scientific">Alloyangia mangrovi</name>
    <dbReference type="NCBI Taxonomy" id="1779329"/>
    <lineage>
        <taxon>Bacteria</taxon>
        <taxon>Pseudomonadati</taxon>
        <taxon>Pseudomonadota</taxon>
        <taxon>Alphaproteobacteria</taxon>
        <taxon>Rhodobacterales</taxon>
        <taxon>Roseobacteraceae</taxon>
        <taxon>Alloyangia</taxon>
    </lineage>
</organism>
<evidence type="ECO:0000256" key="3">
    <source>
        <dbReference type="ARBA" id="ARBA00022475"/>
    </source>
</evidence>
<dbReference type="InterPro" id="IPR045621">
    <property type="entry name" value="BPD_transp_1_N"/>
</dbReference>
<comment type="similarity">
    <text evidence="7">Belongs to the binding-protein-dependent transport system permease family.</text>
</comment>
<protein>
    <submittedName>
        <fullName evidence="9">Peptide ABC transporter permease</fullName>
    </submittedName>
</protein>
<dbReference type="Pfam" id="PF00528">
    <property type="entry name" value="BPD_transp_1"/>
    <property type="match status" value="1"/>
</dbReference>